<evidence type="ECO:0000256" key="1">
    <source>
        <dbReference type="SAM" id="MobiDB-lite"/>
    </source>
</evidence>
<sequence>MASSYFVISVAIAITTTNQLLQTPPTGGRRCYQTEIPHPLCQHNIKVNTFRRFMVLDADKWDWKASKVPNPLTKGMEESQQAKQGHGYRNDLFKMVADLKPEFIRFPGKSLRNAFWWKSTIGPWEERPGHLNDLRYYWTDDGLRYSEYLQDVLDGIDLSRGDPKSTWGSDFEVDENSLEYRVLHPLAALAQPSLVKEHFEPIEEDEDQSVSDAEDDQPSDDEPANGKSKDGKKSRAPSTLYEVKDERHAKAFNNCKSLAKEDALPLEERVKALSNSESSNGFNKVKAGPGGSREISFISRSKAKYEADGL</sequence>
<reference evidence="3 4" key="1">
    <citation type="journal article" date="2018" name="Mol. Plant">
        <title>The genome of Artemisia annua provides insight into the evolution of Asteraceae family and artemisinin biosynthesis.</title>
        <authorList>
            <person name="Shen Q."/>
            <person name="Zhang L."/>
            <person name="Liao Z."/>
            <person name="Wang S."/>
            <person name="Yan T."/>
            <person name="Shi P."/>
            <person name="Liu M."/>
            <person name="Fu X."/>
            <person name="Pan Q."/>
            <person name="Wang Y."/>
            <person name="Lv Z."/>
            <person name="Lu X."/>
            <person name="Zhang F."/>
            <person name="Jiang W."/>
            <person name="Ma Y."/>
            <person name="Chen M."/>
            <person name="Hao X."/>
            <person name="Li L."/>
            <person name="Tang Y."/>
            <person name="Lv G."/>
            <person name="Zhou Y."/>
            <person name="Sun X."/>
            <person name="Brodelius P.E."/>
            <person name="Rose J.K.C."/>
            <person name="Tang K."/>
        </authorList>
    </citation>
    <scope>NUCLEOTIDE SEQUENCE [LARGE SCALE GENOMIC DNA]</scope>
    <source>
        <strain evidence="4">cv. Huhao1</strain>
        <tissue evidence="3">Leaf</tissue>
    </source>
</reference>
<dbReference type="GO" id="GO:0032040">
    <property type="term" value="C:small-subunit processome"/>
    <property type="evidence" value="ECO:0007669"/>
    <property type="project" value="TreeGrafter"/>
</dbReference>
<dbReference type="Proteomes" id="UP000245207">
    <property type="component" value="Unassembled WGS sequence"/>
</dbReference>
<organism evidence="3 4">
    <name type="scientific">Artemisia annua</name>
    <name type="common">Sweet wormwood</name>
    <dbReference type="NCBI Taxonomy" id="35608"/>
    <lineage>
        <taxon>Eukaryota</taxon>
        <taxon>Viridiplantae</taxon>
        <taxon>Streptophyta</taxon>
        <taxon>Embryophyta</taxon>
        <taxon>Tracheophyta</taxon>
        <taxon>Spermatophyta</taxon>
        <taxon>Magnoliopsida</taxon>
        <taxon>eudicotyledons</taxon>
        <taxon>Gunneridae</taxon>
        <taxon>Pentapetalae</taxon>
        <taxon>asterids</taxon>
        <taxon>campanulids</taxon>
        <taxon>Asterales</taxon>
        <taxon>Asteraceae</taxon>
        <taxon>Asteroideae</taxon>
        <taxon>Anthemideae</taxon>
        <taxon>Artemisiinae</taxon>
        <taxon>Artemisia</taxon>
    </lineage>
</organism>
<evidence type="ECO:0000313" key="4">
    <source>
        <dbReference type="Proteomes" id="UP000245207"/>
    </source>
</evidence>
<feature type="domain" description="Alpha-L-arabinofuranosidase 1 catalytic" evidence="2">
    <location>
        <begin position="96"/>
        <end position="150"/>
    </location>
</feature>
<evidence type="ECO:0000313" key="3">
    <source>
        <dbReference type="EMBL" id="PWA99860.1"/>
    </source>
</evidence>
<dbReference type="AlphaFoldDB" id="A0A2U1QPC2"/>
<dbReference type="PANTHER" id="PTHR14927">
    <property type="entry name" value="NUCLEOLAR PROTEIN 10"/>
    <property type="match status" value="1"/>
</dbReference>
<name>A0A2U1QPC2_ARTAN</name>
<dbReference type="InterPro" id="IPR055235">
    <property type="entry name" value="ASD1_cat"/>
</dbReference>
<dbReference type="PANTHER" id="PTHR14927:SF0">
    <property type="entry name" value="NUCLEOLAR PROTEIN 10"/>
    <property type="match status" value="1"/>
</dbReference>
<dbReference type="OrthoDB" id="1746620at2759"/>
<dbReference type="GO" id="GO:0000462">
    <property type="term" value="P:maturation of SSU-rRNA from tricistronic rRNA transcript (SSU-rRNA, 5.8S rRNA, LSU-rRNA)"/>
    <property type="evidence" value="ECO:0007669"/>
    <property type="project" value="TreeGrafter"/>
</dbReference>
<feature type="region of interest" description="Disordered" evidence="1">
    <location>
        <begin position="202"/>
        <end position="246"/>
    </location>
</feature>
<dbReference type="SUPFAM" id="SSF51445">
    <property type="entry name" value="(Trans)glycosidases"/>
    <property type="match status" value="1"/>
</dbReference>
<dbReference type="EMBL" id="PKPP01000004">
    <property type="protein sequence ID" value="PWA99860.1"/>
    <property type="molecule type" value="Genomic_DNA"/>
</dbReference>
<evidence type="ECO:0000259" key="2">
    <source>
        <dbReference type="Pfam" id="PF22848"/>
    </source>
</evidence>
<feature type="compositionally biased region" description="Polar residues" evidence="1">
    <location>
        <begin position="273"/>
        <end position="282"/>
    </location>
</feature>
<proteinExistence type="predicted"/>
<dbReference type="InterPro" id="IPR040382">
    <property type="entry name" value="NOL10/Enp2"/>
</dbReference>
<feature type="compositionally biased region" description="Acidic residues" evidence="1">
    <location>
        <begin position="202"/>
        <end position="223"/>
    </location>
</feature>
<gene>
    <name evidence="3" type="ORF">CTI12_AA002690</name>
</gene>
<dbReference type="Pfam" id="PF22848">
    <property type="entry name" value="ASD1_dom"/>
    <property type="match status" value="1"/>
</dbReference>
<dbReference type="InterPro" id="IPR017853">
    <property type="entry name" value="GH"/>
</dbReference>
<dbReference type="STRING" id="35608.A0A2U1QPC2"/>
<dbReference type="Gene3D" id="3.20.20.80">
    <property type="entry name" value="Glycosidases"/>
    <property type="match status" value="1"/>
</dbReference>
<protein>
    <submittedName>
        <fullName evidence="3">Embryo sac development arrest 7</fullName>
    </submittedName>
</protein>
<comment type="caution">
    <text evidence="3">The sequence shown here is derived from an EMBL/GenBank/DDBJ whole genome shotgun (WGS) entry which is preliminary data.</text>
</comment>
<keyword evidence="4" id="KW-1185">Reference proteome</keyword>
<dbReference type="GO" id="GO:0030686">
    <property type="term" value="C:90S preribosome"/>
    <property type="evidence" value="ECO:0007669"/>
    <property type="project" value="TreeGrafter"/>
</dbReference>
<accession>A0A2U1QPC2</accession>
<feature type="region of interest" description="Disordered" evidence="1">
    <location>
        <begin position="273"/>
        <end position="295"/>
    </location>
</feature>